<dbReference type="PANTHER" id="PTHR43005:SF2">
    <property type="entry name" value="INTEGRAL MEMBRANE SUGAR TRANSPORT PROTEIN"/>
    <property type="match status" value="1"/>
</dbReference>
<accession>A0A317L3W6</accession>
<keyword evidence="11" id="KW-1185">Reference proteome</keyword>
<evidence type="ECO:0000256" key="4">
    <source>
        <dbReference type="ARBA" id="ARBA00022692"/>
    </source>
</evidence>
<evidence type="ECO:0000313" key="10">
    <source>
        <dbReference type="EMBL" id="PWU69944.1"/>
    </source>
</evidence>
<evidence type="ECO:0000256" key="7">
    <source>
        <dbReference type="RuleBase" id="RU363032"/>
    </source>
</evidence>
<dbReference type="Proteomes" id="UP000245624">
    <property type="component" value="Unassembled WGS sequence"/>
</dbReference>
<dbReference type="PROSITE" id="PS50928">
    <property type="entry name" value="ABC_TM1"/>
    <property type="match status" value="1"/>
</dbReference>
<feature type="transmembrane region" description="Helical" evidence="7">
    <location>
        <begin position="175"/>
        <end position="198"/>
    </location>
</feature>
<dbReference type="CDD" id="cd06261">
    <property type="entry name" value="TM_PBP2"/>
    <property type="match status" value="1"/>
</dbReference>
<dbReference type="InterPro" id="IPR035906">
    <property type="entry name" value="MetI-like_sf"/>
</dbReference>
<evidence type="ECO:0000256" key="2">
    <source>
        <dbReference type="ARBA" id="ARBA00022448"/>
    </source>
</evidence>
<evidence type="ECO:0000256" key="5">
    <source>
        <dbReference type="ARBA" id="ARBA00022989"/>
    </source>
</evidence>
<feature type="transmembrane region" description="Helical" evidence="7">
    <location>
        <begin position="32"/>
        <end position="56"/>
    </location>
</feature>
<reference evidence="10 11" key="1">
    <citation type="submission" date="2018-05" db="EMBL/GenBank/DDBJ databases">
        <title>Genomic analysis of Gracilibacillus dipsosauri DD1 reveals novel features of a salt-tolerant amylase.</title>
        <authorList>
            <person name="Deutch C.E."/>
            <person name="Yang S."/>
        </authorList>
    </citation>
    <scope>NUCLEOTIDE SEQUENCE [LARGE SCALE GENOMIC DNA]</scope>
    <source>
        <strain evidence="10 11">DD1</strain>
    </source>
</reference>
<proteinExistence type="inferred from homology"/>
<sequence>MNQNEAVQQKLKPRRVSKQNRKALNNPPVKRLLLPTVIYLIIATQIPFIVTIYYSFQEWNLMRPDKGVTFTWFANFMKALRTPSFYEVAMNTLILTISVLTICFVCGLLLALLMNRNFIGKGIVRTMFISPFFIMPTVSGIIWKTMIYNPSFGFSSYFAELFGVEPFDWFTQNPLLAVIFIISWMWIPFFMLILLAGLQSLPIELIEAAQLDGANRLQQFFNVTIPHLVRYIEVVVLLGLMFILQVFGEIYVTTSGGPGFASTNLSFLVYRTGFQSWDVGGASAIGVITVILTIVMMMLMFKVLRRMFKEEQA</sequence>
<dbReference type="Pfam" id="PF00528">
    <property type="entry name" value="BPD_transp_1"/>
    <property type="match status" value="1"/>
</dbReference>
<evidence type="ECO:0000259" key="9">
    <source>
        <dbReference type="PROSITE" id="PS50928"/>
    </source>
</evidence>
<feature type="region of interest" description="Disordered" evidence="8">
    <location>
        <begin position="1"/>
        <end position="21"/>
    </location>
</feature>
<feature type="domain" description="ABC transmembrane type-1" evidence="9">
    <location>
        <begin position="89"/>
        <end position="300"/>
    </location>
</feature>
<dbReference type="EMBL" id="QGTD01000004">
    <property type="protein sequence ID" value="PWU69944.1"/>
    <property type="molecule type" value="Genomic_DNA"/>
</dbReference>
<feature type="compositionally biased region" description="Basic residues" evidence="8">
    <location>
        <begin position="11"/>
        <end position="21"/>
    </location>
</feature>
<dbReference type="InterPro" id="IPR000515">
    <property type="entry name" value="MetI-like"/>
</dbReference>
<comment type="similarity">
    <text evidence="7">Belongs to the binding-protein-dependent transport system permease family.</text>
</comment>
<dbReference type="SUPFAM" id="SSF161098">
    <property type="entry name" value="MetI-like"/>
    <property type="match status" value="1"/>
</dbReference>
<feature type="transmembrane region" description="Helical" evidence="7">
    <location>
        <begin position="228"/>
        <end position="248"/>
    </location>
</feature>
<organism evidence="10 11">
    <name type="scientific">Gracilibacillus dipsosauri</name>
    <dbReference type="NCBI Taxonomy" id="178340"/>
    <lineage>
        <taxon>Bacteria</taxon>
        <taxon>Bacillati</taxon>
        <taxon>Bacillota</taxon>
        <taxon>Bacilli</taxon>
        <taxon>Bacillales</taxon>
        <taxon>Bacillaceae</taxon>
        <taxon>Gracilibacillus</taxon>
    </lineage>
</organism>
<protein>
    <submittedName>
        <fullName evidence="10">Sugar ABC transporter permease</fullName>
    </submittedName>
</protein>
<dbReference type="RefSeq" id="WP_109983323.1">
    <property type="nucleotide sequence ID" value="NZ_JAJUIE010000186.1"/>
</dbReference>
<evidence type="ECO:0000256" key="8">
    <source>
        <dbReference type="SAM" id="MobiDB-lite"/>
    </source>
</evidence>
<name>A0A317L3W6_9BACI</name>
<keyword evidence="2 7" id="KW-0813">Transport</keyword>
<comment type="caution">
    <text evidence="10">The sequence shown here is derived from an EMBL/GenBank/DDBJ whole genome shotgun (WGS) entry which is preliminary data.</text>
</comment>
<keyword evidence="3" id="KW-1003">Cell membrane</keyword>
<keyword evidence="4 7" id="KW-0812">Transmembrane</keyword>
<gene>
    <name evidence="10" type="ORF">DLJ74_03190</name>
</gene>
<feature type="transmembrane region" description="Helical" evidence="7">
    <location>
        <begin position="279"/>
        <end position="301"/>
    </location>
</feature>
<keyword evidence="5 7" id="KW-1133">Transmembrane helix</keyword>
<feature type="transmembrane region" description="Helical" evidence="7">
    <location>
        <begin position="93"/>
        <end position="114"/>
    </location>
</feature>
<dbReference type="OrthoDB" id="9783714at2"/>
<evidence type="ECO:0000313" key="11">
    <source>
        <dbReference type="Proteomes" id="UP000245624"/>
    </source>
</evidence>
<keyword evidence="6 7" id="KW-0472">Membrane</keyword>
<dbReference type="Gene3D" id="1.10.3720.10">
    <property type="entry name" value="MetI-like"/>
    <property type="match status" value="1"/>
</dbReference>
<evidence type="ECO:0000256" key="1">
    <source>
        <dbReference type="ARBA" id="ARBA00004651"/>
    </source>
</evidence>
<evidence type="ECO:0000256" key="6">
    <source>
        <dbReference type="ARBA" id="ARBA00023136"/>
    </source>
</evidence>
<dbReference type="PANTHER" id="PTHR43005">
    <property type="entry name" value="BLR7065 PROTEIN"/>
    <property type="match status" value="1"/>
</dbReference>
<dbReference type="GO" id="GO:0055085">
    <property type="term" value="P:transmembrane transport"/>
    <property type="evidence" value="ECO:0007669"/>
    <property type="project" value="InterPro"/>
</dbReference>
<feature type="transmembrane region" description="Helical" evidence="7">
    <location>
        <begin position="126"/>
        <end position="143"/>
    </location>
</feature>
<comment type="subcellular location">
    <subcellularLocation>
        <location evidence="1 7">Cell membrane</location>
        <topology evidence="1 7">Multi-pass membrane protein</topology>
    </subcellularLocation>
</comment>
<dbReference type="GO" id="GO:0005886">
    <property type="term" value="C:plasma membrane"/>
    <property type="evidence" value="ECO:0007669"/>
    <property type="project" value="UniProtKB-SubCell"/>
</dbReference>
<dbReference type="AlphaFoldDB" id="A0A317L3W6"/>
<evidence type="ECO:0000256" key="3">
    <source>
        <dbReference type="ARBA" id="ARBA00022475"/>
    </source>
</evidence>